<proteinExistence type="predicted"/>
<keyword evidence="4" id="KW-1185">Reference proteome</keyword>
<dbReference type="InterPro" id="IPR039261">
    <property type="entry name" value="FNR_nucleotide-bd"/>
</dbReference>
<dbReference type="RefSeq" id="WP_197988830.1">
    <property type="nucleotide sequence ID" value="NZ_JACYXC010000001.1"/>
</dbReference>
<dbReference type="PROSITE" id="PS51384">
    <property type="entry name" value="FAD_FR"/>
    <property type="match status" value="1"/>
</dbReference>
<dbReference type="InterPro" id="IPR039374">
    <property type="entry name" value="SIP_fam"/>
</dbReference>
<dbReference type="Proteomes" id="UP000807371">
    <property type="component" value="Unassembled WGS sequence"/>
</dbReference>
<name>A0ABS0NJ73_9ACTN</name>
<dbReference type="Gene3D" id="2.40.30.10">
    <property type="entry name" value="Translation factors"/>
    <property type="match status" value="1"/>
</dbReference>
<dbReference type="PANTHER" id="PTHR30157:SF0">
    <property type="entry name" value="NADPH-DEPENDENT FERRIC-CHELATE REDUCTASE"/>
    <property type="match status" value="1"/>
</dbReference>
<evidence type="ECO:0000256" key="1">
    <source>
        <dbReference type="SAM" id="MobiDB-lite"/>
    </source>
</evidence>
<dbReference type="CDD" id="cd06193">
    <property type="entry name" value="siderophore_interacting"/>
    <property type="match status" value="1"/>
</dbReference>
<evidence type="ECO:0000313" key="4">
    <source>
        <dbReference type="Proteomes" id="UP000807371"/>
    </source>
</evidence>
<evidence type="ECO:0000313" key="3">
    <source>
        <dbReference type="EMBL" id="MBH5335250.1"/>
    </source>
</evidence>
<dbReference type="InterPro" id="IPR017938">
    <property type="entry name" value="Riboflavin_synthase-like_b-brl"/>
</dbReference>
<comment type="caution">
    <text evidence="3">The sequence shown here is derived from an EMBL/GenBank/DDBJ whole genome shotgun (WGS) entry which is preliminary data.</text>
</comment>
<dbReference type="Gene3D" id="3.40.50.80">
    <property type="entry name" value="Nucleotide-binding domain of ferredoxin-NADP reductase (FNR) module"/>
    <property type="match status" value="1"/>
</dbReference>
<dbReference type="EMBL" id="JACYXC010000001">
    <property type="protein sequence ID" value="MBH5335250.1"/>
    <property type="molecule type" value="Genomic_DNA"/>
</dbReference>
<organism evidence="3 4">
    <name type="scientific">Streptomyces pactum</name>
    <dbReference type="NCBI Taxonomy" id="68249"/>
    <lineage>
        <taxon>Bacteria</taxon>
        <taxon>Bacillati</taxon>
        <taxon>Actinomycetota</taxon>
        <taxon>Actinomycetes</taxon>
        <taxon>Kitasatosporales</taxon>
        <taxon>Streptomycetaceae</taxon>
        <taxon>Streptomyces</taxon>
    </lineage>
</organism>
<dbReference type="Pfam" id="PF04954">
    <property type="entry name" value="SIP"/>
    <property type="match status" value="1"/>
</dbReference>
<reference evidence="3 4" key="1">
    <citation type="submission" date="2020-09" db="EMBL/GenBank/DDBJ databases">
        <title>Biosynthesis of the nuclear factor of activated T cells inhibitor NFAT-133 and its congeners in Streptomyces pactum.</title>
        <authorList>
            <person name="Zhou W."/>
            <person name="Posri P."/>
            <person name="Abugrain M.E."/>
            <person name="Weisberg A.J."/>
            <person name="Chang J.H."/>
            <person name="Mahmud T."/>
        </authorList>
    </citation>
    <scope>NUCLEOTIDE SEQUENCE [LARGE SCALE GENOMIC DNA]</scope>
    <source>
        <strain evidence="3 4">ATCC 27456</strain>
    </source>
</reference>
<dbReference type="InterPro" id="IPR007037">
    <property type="entry name" value="SIP_rossman_dom"/>
</dbReference>
<accession>A0ABS0NJ73</accession>
<sequence length="315" mass="33278">MTTAATTTDTTVAPDSTDTPDTTAPRIPFGFFDAQVVRTRPLGRSMVRVTFGGPGLTGFVSGGRDQRFKLFLPHPGQDAPVVPVEAGEDWFPQWRALDPATRGIMRSYTVRAQRTTADGGTEVDVDFALHGAHGTDSTASGPAARWAAAAAPGHRAVLLGPVEPENAGVDFRPPAGTDWVLLTADETALPAVAGILESLPAGTAARVWIEVPHSEDIQQLTTAAGAEITWLVRNKANGPRTGLVLDAVRAADLPAGAPYAWIAGEAGTVRALRRHLVGERGFDRKAVTFTGYWRKGATEEQLVEEALAGDTPAED</sequence>
<dbReference type="Pfam" id="PF08021">
    <property type="entry name" value="FAD_binding_9"/>
    <property type="match status" value="1"/>
</dbReference>
<protein>
    <submittedName>
        <fullName evidence="3">Siderophore-interacting protein</fullName>
    </submittedName>
</protein>
<dbReference type="PANTHER" id="PTHR30157">
    <property type="entry name" value="FERRIC REDUCTASE, NADPH-DEPENDENT"/>
    <property type="match status" value="1"/>
</dbReference>
<dbReference type="InterPro" id="IPR013113">
    <property type="entry name" value="SIP_FAD-bd"/>
</dbReference>
<dbReference type="SUPFAM" id="SSF63380">
    <property type="entry name" value="Riboflavin synthase domain-like"/>
    <property type="match status" value="1"/>
</dbReference>
<evidence type="ECO:0000259" key="2">
    <source>
        <dbReference type="PROSITE" id="PS51384"/>
    </source>
</evidence>
<feature type="domain" description="FAD-binding FR-type" evidence="2">
    <location>
        <begin position="29"/>
        <end position="174"/>
    </location>
</feature>
<dbReference type="InterPro" id="IPR017927">
    <property type="entry name" value="FAD-bd_FR_type"/>
</dbReference>
<feature type="region of interest" description="Disordered" evidence="1">
    <location>
        <begin position="1"/>
        <end position="25"/>
    </location>
</feature>
<gene>
    <name evidence="3" type="ORF">IHE55_10785</name>
</gene>